<dbReference type="GO" id="GO:0003677">
    <property type="term" value="F:DNA binding"/>
    <property type="evidence" value="ECO:0007669"/>
    <property type="project" value="InterPro"/>
</dbReference>
<dbReference type="Pfam" id="PF13598">
    <property type="entry name" value="DUF4139"/>
    <property type="match status" value="1"/>
</dbReference>
<feature type="domain" description="DUF4139" evidence="2">
    <location>
        <begin position="217"/>
        <end position="768"/>
    </location>
</feature>
<evidence type="ECO:0000259" key="2">
    <source>
        <dbReference type="Pfam" id="PF13598"/>
    </source>
</evidence>
<keyword evidence="5" id="KW-1185">Reference proteome</keyword>
<dbReference type="InterPro" id="IPR011935">
    <property type="entry name" value="CHP02231"/>
</dbReference>
<comment type="caution">
    <text evidence="4">The sequence shown here is derived from an EMBL/GenBank/DDBJ whole genome shotgun (WGS) entry which is preliminary data.</text>
</comment>
<evidence type="ECO:0008006" key="6">
    <source>
        <dbReference type="Google" id="ProtNLM"/>
    </source>
</evidence>
<reference evidence="4 5" key="1">
    <citation type="journal article" date="2013" name="Genome Biol. Evol.">
        <title>Genomes of Stigonematalean cyanobacteria (subsection V) and the evolution of oxygenic photosynthesis from prokaryotes to plastids.</title>
        <authorList>
            <person name="Dagan T."/>
            <person name="Roettger M."/>
            <person name="Stucken K."/>
            <person name="Landan G."/>
            <person name="Koch R."/>
            <person name="Major P."/>
            <person name="Gould S.B."/>
            <person name="Goremykin V.V."/>
            <person name="Rippka R."/>
            <person name="Tandeau de Marsac N."/>
            <person name="Gugger M."/>
            <person name="Lockhart P.J."/>
            <person name="Allen J.F."/>
            <person name="Brune I."/>
            <person name="Maus I."/>
            <person name="Puhler A."/>
            <person name="Martin W.F."/>
        </authorList>
    </citation>
    <scope>NUCLEOTIDE SEQUENCE [LARGE SCALE GENOMIC DNA]</scope>
    <source>
        <strain evidence="4 5">PCC 7110</strain>
    </source>
</reference>
<evidence type="ECO:0000313" key="4">
    <source>
        <dbReference type="EMBL" id="KYC37030.1"/>
    </source>
</evidence>
<dbReference type="RefSeq" id="WP_017744297.1">
    <property type="nucleotide sequence ID" value="NZ_KQ976354.1"/>
</dbReference>
<dbReference type="GO" id="GO:0003899">
    <property type="term" value="F:DNA-directed RNA polymerase activity"/>
    <property type="evidence" value="ECO:0007669"/>
    <property type="project" value="InterPro"/>
</dbReference>
<dbReference type="Gene3D" id="1.10.150.20">
    <property type="entry name" value="5' to 3' exonuclease, C-terminal subdomain"/>
    <property type="match status" value="1"/>
</dbReference>
<feature type="coiled-coil region" evidence="1">
    <location>
        <begin position="91"/>
        <end position="118"/>
    </location>
</feature>
<dbReference type="InterPro" id="IPR037291">
    <property type="entry name" value="DUF4139"/>
</dbReference>
<name>A0A139WX75_9CYAN</name>
<dbReference type="Pfam" id="PF13600">
    <property type="entry name" value="DUF4140"/>
    <property type="match status" value="1"/>
</dbReference>
<dbReference type="EMBL" id="ANNX02000047">
    <property type="protein sequence ID" value="KYC37030.1"/>
    <property type="molecule type" value="Genomic_DNA"/>
</dbReference>
<feature type="coiled-coil region" evidence="1">
    <location>
        <begin position="148"/>
        <end position="185"/>
    </location>
</feature>
<sequence length="783" mass="86872">MTIVQLTSRIESVKVYSAGATVTRFAELSLTHGKLPEQVEIAELPLSLDDRSVRVKVEVERGTAPLANDVRIGLAVPPPPEIPSPPLDEEIRAATAQVQQLENLITLIENEIEVLDKLHVPNRPKEEPGKAPPPSPTSARLALANFSDEQIRLRLQEARENREKLRLARENLADLEQKQRLASSAKDARPNELRKTAIVSLSYEGDAPDAEVGRLIVEYFVPGARWTPTYVCRLNSAESSASIAVRSLLCQRTGEDWSGVRLELSTAEPLAWCALPELPSLRLGKAQPVSKKSGWRRPPIGVEVLFEDYDRQQEAALLASMPENAIAEQFSSVYVPPLTAVHPLKSQLEIEEEFERGFPAAGAAYGASYADEEPQDPTSLIPLEELQLSTAAYKALKRAQIHSVADLLNLTQEDLQQIQYLSQQSAQELTNALQQRFGITLSSEKNEEIASVRSLVTRSIPAPAPQFLTLKRGLSTGTTQSKSDREVFDSLLAYNMMRLGEANNRAKRGKLSIEQQQEVYIESLKRQQVVVNFDVLEVVQQAVNNAQSCLRTTLPPGGINVRTVAGSFDYAYCADGRVDVPSDGQFHSVALTGKTTDVDLRYIVVPREDTNVFRIAQLRNPLLAPLLAGSADVYVDDEYILSTHIATVPPQGHMELGLGVEQSIKVARNTSYQEVRSGETIVAFNELRHCIKIDITNLMPRSARIEVRERLPVPAEGAKVDVQVEQVIPDWEKYKQEERSAPIVGGYRWLVEVPAKEQKNLSVEYTIKTFVDSELIGGNRREE</sequence>
<keyword evidence="1" id="KW-0175">Coiled coil</keyword>
<dbReference type="STRING" id="128403.WA1_46145"/>
<evidence type="ECO:0000259" key="3">
    <source>
        <dbReference type="Pfam" id="PF13600"/>
    </source>
</evidence>
<gene>
    <name evidence="4" type="ORF">WA1_46145</name>
</gene>
<dbReference type="OrthoDB" id="580912at2"/>
<dbReference type="NCBIfam" id="TIGR02231">
    <property type="entry name" value="mucoidy inhibitor MuiA family protein"/>
    <property type="match status" value="1"/>
</dbReference>
<dbReference type="InterPro" id="IPR025554">
    <property type="entry name" value="DUF4140"/>
</dbReference>
<dbReference type="Proteomes" id="UP000076925">
    <property type="component" value="Unassembled WGS sequence"/>
</dbReference>
<dbReference type="AlphaFoldDB" id="A0A139WX75"/>
<evidence type="ECO:0000313" key="5">
    <source>
        <dbReference type="Proteomes" id="UP000076925"/>
    </source>
</evidence>
<dbReference type="GO" id="GO:0006351">
    <property type="term" value="P:DNA-templated transcription"/>
    <property type="evidence" value="ECO:0007669"/>
    <property type="project" value="InterPro"/>
</dbReference>
<dbReference type="SUPFAM" id="SSF47789">
    <property type="entry name" value="C-terminal domain of RNA polymerase alpha subunit"/>
    <property type="match status" value="1"/>
</dbReference>
<protein>
    <recommendedName>
        <fullName evidence="6">DUF4139 domain-containing protein</fullName>
    </recommendedName>
</protein>
<organism evidence="4 5">
    <name type="scientific">Scytonema hofmannii PCC 7110</name>
    <dbReference type="NCBI Taxonomy" id="128403"/>
    <lineage>
        <taxon>Bacteria</taxon>
        <taxon>Bacillati</taxon>
        <taxon>Cyanobacteriota</taxon>
        <taxon>Cyanophyceae</taxon>
        <taxon>Nostocales</taxon>
        <taxon>Scytonemataceae</taxon>
        <taxon>Scytonema</taxon>
    </lineage>
</organism>
<proteinExistence type="predicted"/>
<dbReference type="PANTHER" id="PTHR31005">
    <property type="entry name" value="DUF4139 DOMAIN-CONTAINING PROTEIN"/>
    <property type="match status" value="1"/>
</dbReference>
<dbReference type="PANTHER" id="PTHR31005:SF8">
    <property type="entry name" value="DUF4139 DOMAIN-CONTAINING PROTEIN"/>
    <property type="match status" value="1"/>
</dbReference>
<evidence type="ECO:0000256" key="1">
    <source>
        <dbReference type="SAM" id="Coils"/>
    </source>
</evidence>
<feature type="domain" description="DUF4140" evidence="3">
    <location>
        <begin position="13"/>
        <end position="115"/>
    </location>
</feature>
<accession>A0A139WX75</accession>